<dbReference type="PROSITE" id="PS50110">
    <property type="entry name" value="RESPONSE_REGULATORY"/>
    <property type="match status" value="1"/>
</dbReference>
<sequence length="722" mass="80498">MDGTSSQTSRSVLHVSADPPHADAFAREIEELTDFTVISTDSVGDALATLDTRADVECIVSDYDVPDIDGLAFLQSVRAQYPDIPFILFTSEGNETVASKAITVRVTDYLIKERFQDQWAQLAELIEESITYHRSQRSLADPKSRAKVIFETVPDPLAVVQDGTLCYANGTALDLFEIESLETLSGRSVIDHIATDFRVTATSSLDAIQAEERRVDRFELTVVGREGANTPVELTAVAIRWSGSRAILLILRDISERKEAQLGLRRFKQAAEAAGHAVYITDAEGTIEYVNPAFESTTGYTAEEAMGKTPSIMKSGEMSTDYYADLWDTILAGDVWEEELINRRKDGELYHAHQTIAPITDHEGEIQSFVAIQTDISERVRRRQEAQRQKRRYESLFNNIRDAILVADTDRRIVDCNEAFTDLFGYDLDEIEGDQTKYVYESEEAYEEMGEALAGHANDPQFTTLVEYEKQSGQVFPGETSVSYRRDSDDNVTGYIALIRDVSGRNERIAQLRIIDTVLRHNLHNDLNVIEGNASLIADDTTGKVETRAQKIIDTSGKLLKTTDKQRLITDLLAEAPTPEPIDIASRLDTTVSSIRDSHPAADISLDAPDTCEIRAVPELVQGIKELIENAIEHSDRDQPTVEVTIERQDGTVTVTVADDGPGIPEMERQVLTRTEDIEPLYHGSGMGLWFVTLVVRRSDGVLEFHENEPRGSVVTIRLPYD</sequence>
<feature type="modified residue" description="4-aspartylphosphate" evidence="6">
    <location>
        <position position="62"/>
    </location>
</feature>
<evidence type="ECO:0000313" key="11">
    <source>
        <dbReference type="EMBL" id="ALG81199.1"/>
    </source>
</evidence>
<dbReference type="SUPFAM" id="SSF55874">
    <property type="entry name" value="ATPase domain of HSP90 chaperone/DNA topoisomerase II/histidine kinase"/>
    <property type="match status" value="1"/>
</dbReference>
<dbReference type="InterPro" id="IPR000700">
    <property type="entry name" value="PAS-assoc_C"/>
</dbReference>
<feature type="domain" description="PAC" evidence="10">
    <location>
        <begin position="334"/>
        <end position="388"/>
    </location>
</feature>
<evidence type="ECO:0000256" key="1">
    <source>
        <dbReference type="ARBA" id="ARBA00000085"/>
    </source>
</evidence>
<dbReference type="CDD" id="cd00156">
    <property type="entry name" value="REC"/>
    <property type="match status" value="1"/>
</dbReference>
<dbReference type="InterPro" id="IPR013767">
    <property type="entry name" value="PAS_fold"/>
</dbReference>
<dbReference type="InterPro" id="IPR036890">
    <property type="entry name" value="HATPase_C_sf"/>
</dbReference>
<evidence type="ECO:0000256" key="6">
    <source>
        <dbReference type="PROSITE-ProRule" id="PRU00169"/>
    </source>
</evidence>
<accession>A0A0N7FTC8</accession>
<feature type="domain" description="PAS" evidence="9">
    <location>
        <begin position="389"/>
        <end position="441"/>
    </location>
</feature>
<dbReference type="PROSITE" id="PS50112">
    <property type="entry name" value="PAS"/>
    <property type="match status" value="2"/>
</dbReference>
<dbReference type="AlphaFoldDB" id="A0A0N7FTC8"/>
<comment type="catalytic activity">
    <reaction evidence="1">
        <text>ATP + protein L-histidine = ADP + protein N-phospho-L-histidine.</text>
        <dbReference type="EC" id="2.7.13.3"/>
    </reaction>
</comment>
<dbReference type="KEGG" id="hsf:HLASA_0289"/>
<dbReference type="Gene3D" id="3.30.565.10">
    <property type="entry name" value="Histidine kinase-like ATPase, C-terminal domain"/>
    <property type="match status" value="1"/>
</dbReference>
<evidence type="ECO:0000256" key="3">
    <source>
        <dbReference type="ARBA" id="ARBA00022553"/>
    </source>
</evidence>
<dbReference type="PROSITE" id="PS50109">
    <property type="entry name" value="HIS_KIN"/>
    <property type="match status" value="1"/>
</dbReference>
<reference evidence="12" key="1">
    <citation type="submission" date="2015-05" db="EMBL/GenBank/DDBJ databases">
        <title>Complete genome sequence of Halanaeroarchaeum sulfurireducens type strain M27-SA2, a sulfate-reducer haloarchaeon from marine anoxic lake Medee.</title>
        <authorList>
            <person name="Messina E."/>
            <person name="Kublanov I.V."/>
            <person name="Toshchakov S."/>
            <person name="Arcadi E."/>
            <person name="La Spada G."/>
            <person name="La Cono V."/>
            <person name="Yakimov M.M."/>
        </authorList>
    </citation>
    <scope>NUCLEOTIDE SEQUENCE [LARGE SCALE GENOMIC DNA]</scope>
    <source>
        <strain evidence="12">M27-SA2</strain>
    </source>
</reference>
<evidence type="ECO:0000259" key="8">
    <source>
        <dbReference type="PROSITE" id="PS50110"/>
    </source>
</evidence>
<dbReference type="SUPFAM" id="SSF52172">
    <property type="entry name" value="CheY-like"/>
    <property type="match status" value="1"/>
</dbReference>
<evidence type="ECO:0000256" key="5">
    <source>
        <dbReference type="ARBA" id="ARBA00022777"/>
    </source>
</evidence>
<dbReference type="Gene3D" id="3.40.50.2300">
    <property type="match status" value="1"/>
</dbReference>
<gene>
    <name evidence="11" type="ORF">HLASA_0289</name>
</gene>
<dbReference type="Pfam" id="PF00989">
    <property type="entry name" value="PAS"/>
    <property type="match status" value="2"/>
</dbReference>
<dbReference type="InterPro" id="IPR011006">
    <property type="entry name" value="CheY-like_superfamily"/>
</dbReference>
<dbReference type="Proteomes" id="UP000060390">
    <property type="component" value="Chromosome"/>
</dbReference>
<name>A0A0N7FTC8_9EURY</name>
<keyword evidence="5 11" id="KW-0418">Kinase</keyword>
<dbReference type="CDD" id="cd00130">
    <property type="entry name" value="PAS"/>
    <property type="match status" value="2"/>
</dbReference>
<dbReference type="SUPFAM" id="SSF55785">
    <property type="entry name" value="PYP-like sensor domain (PAS domain)"/>
    <property type="match status" value="3"/>
</dbReference>
<dbReference type="PRINTS" id="PR00344">
    <property type="entry name" value="BCTRLSENSOR"/>
</dbReference>
<dbReference type="SMART" id="SM00448">
    <property type="entry name" value="REC"/>
    <property type="match status" value="1"/>
</dbReference>
<dbReference type="InterPro" id="IPR001610">
    <property type="entry name" value="PAC"/>
</dbReference>
<dbReference type="SMART" id="SM00086">
    <property type="entry name" value="PAC"/>
    <property type="match status" value="3"/>
</dbReference>
<evidence type="ECO:0000259" key="9">
    <source>
        <dbReference type="PROSITE" id="PS50112"/>
    </source>
</evidence>
<feature type="domain" description="PAC" evidence="10">
    <location>
        <begin position="216"/>
        <end position="266"/>
    </location>
</feature>
<dbReference type="Pfam" id="PF00072">
    <property type="entry name" value="Response_reg"/>
    <property type="match status" value="1"/>
</dbReference>
<dbReference type="PROSITE" id="PS50113">
    <property type="entry name" value="PAC"/>
    <property type="match status" value="3"/>
</dbReference>
<evidence type="ECO:0000313" key="12">
    <source>
        <dbReference type="Proteomes" id="UP000060390"/>
    </source>
</evidence>
<evidence type="ECO:0000256" key="2">
    <source>
        <dbReference type="ARBA" id="ARBA00012438"/>
    </source>
</evidence>
<reference evidence="11 12" key="2">
    <citation type="journal article" date="2016" name="Stand. Genomic Sci.">
        <title>Complete genome sequence of 'Halanaeroarchaeum sulfurireducens' M27-SA2, a sulfur-reducing and acetate-oxidizing haloarchaeon from the deep-sea hypersaline anoxic lake Medee.</title>
        <authorList>
            <person name="Messina E."/>
            <person name="Sorokin D.Y."/>
            <person name="Kublanov I.V."/>
            <person name="Toshchakov S."/>
            <person name="Lopatina A."/>
            <person name="Arcadi E."/>
            <person name="Smedile F."/>
            <person name="La Spada G."/>
            <person name="La Cono V."/>
            <person name="Yakimov M.M."/>
        </authorList>
    </citation>
    <scope>NUCLEOTIDE SEQUENCE [LARGE SCALE GENOMIC DNA]</scope>
    <source>
        <strain evidence="11 12">M27-SA2</strain>
    </source>
</reference>
<evidence type="ECO:0000256" key="4">
    <source>
        <dbReference type="ARBA" id="ARBA00022679"/>
    </source>
</evidence>
<dbReference type="Pfam" id="PF02518">
    <property type="entry name" value="HATPase_c"/>
    <property type="match status" value="1"/>
</dbReference>
<dbReference type="GO" id="GO:0006355">
    <property type="term" value="P:regulation of DNA-templated transcription"/>
    <property type="evidence" value="ECO:0007669"/>
    <property type="project" value="InterPro"/>
</dbReference>
<dbReference type="EMBL" id="CP011564">
    <property type="protein sequence ID" value="ALG81199.1"/>
    <property type="molecule type" value="Genomic_DNA"/>
</dbReference>
<keyword evidence="3 6" id="KW-0597">Phosphoprotein</keyword>
<dbReference type="InterPro" id="IPR003594">
    <property type="entry name" value="HATPase_dom"/>
</dbReference>
<feature type="domain" description="Histidine kinase" evidence="7">
    <location>
        <begin position="518"/>
        <end position="722"/>
    </location>
</feature>
<dbReference type="CDD" id="cd00075">
    <property type="entry name" value="HATPase"/>
    <property type="match status" value="1"/>
</dbReference>
<dbReference type="GO" id="GO:0004673">
    <property type="term" value="F:protein histidine kinase activity"/>
    <property type="evidence" value="ECO:0007669"/>
    <property type="project" value="UniProtKB-EC"/>
</dbReference>
<evidence type="ECO:0000259" key="10">
    <source>
        <dbReference type="PROSITE" id="PS50113"/>
    </source>
</evidence>
<dbReference type="SMART" id="SM00091">
    <property type="entry name" value="PAS"/>
    <property type="match status" value="3"/>
</dbReference>
<evidence type="ECO:0000259" key="7">
    <source>
        <dbReference type="PROSITE" id="PS50109"/>
    </source>
</evidence>
<feature type="domain" description="Response regulatory" evidence="8">
    <location>
        <begin position="11"/>
        <end position="127"/>
    </location>
</feature>
<protein>
    <recommendedName>
        <fullName evidence="2">histidine kinase</fullName>
        <ecNumber evidence="2">2.7.13.3</ecNumber>
    </recommendedName>
</protein>
<feature type="domain" description="PAS" evidence="9">
    <location>
        <begin position="263"/>
        <end position="309"/>
    </location>
</feature>
<dbReference type="SMART" id="SM00387">
    <property type="entry name" value="HATPase_c"/>
    <property type="match status" value="1"/>
</dbReference>
<dbReference type="InterPro" id="IPR001789">
    <property type="entry name" value="Sig_transdc_resp-reg_receiver"/>
</dbReference>
<dbReference type="GO" id="GO:0000160">
    <property type="term" value="P:phosphorelay signal transduction system"/>
    <property type="evidence" value="ECO:0007669"/>
    <property type="project" value="InterPro"/>
</dbReference>
<organism evidence="11 12">
    <name type="scientific">Halanaeroarchaeum sulfurireducens</name>
    <dbReference type="NCBI Taxonomy" id="1604004"/>
    <lineage>
        <taxon>Archaea</taxon>
        <taxon>Methanobacteriati</taxon>
        <taxon>Methanobacteriota</taxon>
        <taxon>Stenosarchaea group</taxon>
        <taxon>Halobacteria</taxon>
        <taxon>Halobacteriales</taxon>
        <taxon>Halobacteriaceae</taxon>
        <taxon>Halanaeroarchaeum</taxon>
    </lineage>
</organism>
<dbReference type="PANTHER" id="PTHR43304:SF1">
    <property type="entry name" value="PAC DOMAIN-CONTAINING PROTEIN"/>
    <property type="match status" value="1"/>
</dbReference>
<dbReference type="InterPro" id="IPR005467">
    <property type="entry name" value="His_kinase_dom"/>
</dbReference>
<dbReference type="InterPro" id="IPR052162">
    <property type="entry name" value="Sensor_kinase/Photoreceptor"/>
</dbReference>
<dbReference type="NCBIfam" id="TIGR00229">
    <property type="entry name" value="sensory_box"/>
    <property type="match status" value="3"/>
</dbReference>
<dbReference type="Gene3D" id="3.30.450.20">
    <property type="entry name" value="PAS domain"/>
    <property type="match status" value="3"/>
</dbReference>
<dbReference type="Pfam" id="PF13426">
    <property type="entry name" value="PAS_9"/>
    <property type="match status" value="1"/>
</dbReference>
<dbReference type="InterPro" id="IPR004358">
    <property type="entry name" value="Sig_transdc_His_kin-like_C"/>
</dbReference>
<feature type="domain" description="PAC" evidence="10">
    <location>
        <begin position="462"/>
        <end position="514"/>
    </location>
</feature>
<dbReference type="STRING" id="1604004.HLASA_0289"/>
<dbReference type="InterPro" id="IPR035965">
    <property type="entry name" value="PAS-like_dom_sf"/>
</dbReference>
<dbReference type="InterPro" id="IPR000014">
    <property type="entry name" value="PAS"/>
</dbReference>
<dbReference type="EC" id="2.7.13.3" evidence="2"/>
<keyword evidence="4" id="KW-0808">Transferase</keyword>
<dbReference type="PANTHER" id="PTHR43304">
    <property type="entry name" value="PHYTOCHROME-LIKE PROTEIN CPH1"/>
    <property type="match status" value="1"/>
</dbReference>
<proteinExistence type="predicted"/>